<dbReference type="PANTHER" id="PTHR43280:SF28">
    <property type="entry name" value="HTH-TYPE TRANSCRIPTIONAL ACTIVATOR RHAS"/>
    <property type="match status" value="1"/>
</dbReference>
<protein>
    <submittedName>
        <fullName evidence="5">Helix-turn-helix domain-containing protein</fullName>
    </submittedName>
</protein>
<gene>
    <name evidence="5" type="ORF">ACFPXP_09045</name>
</gene>
<evidence type="ECO:0000256" key="2">
    <source>
        <dbReference type="ARBA" id="ARBA00023125"/>
    </source>
</evidence>
<evidence type="ECO:0000256" key="3">
    <source>
        <dbReference type="ARBA" id="ARBA00023163"/>
    </source>
</evidence>
<keyword evidence="6" id="KW-1185">Reference proteome</keyword>
<comment type="caution">
    <text evidence="5">The sequence shown here is derived from an EMBL/GenBank/DDBJ whole genome shotgun (WGS) entry which is preliminary data.</text>
</comment>
<dbReference type="Pfam" id="PF02311">
    <property type="entry name" value="AraC_binding"/>
    <property type="match status" value="1"/>
</dbReference>
<dbReference type="Gene3D" id="2.60.120.10">
    <property type="entry name" value="Jelly Rolls"/>
    <property type="match status" value="1"/>
</dbReference>
<name>A0ABW1INB7_9BACL</name>
<accession>A0ABW1INB7</accession>
<dbReference type="InterPro" id="IPR018060">
    <property type="entry name" value="HTH_AraC"/>
</dbReference>
<keyword evidence="3" id="KW-0804">Transcription</keyword>
<dbReference type="Proteomes" id="UP001596250">
    <property type="component" value="Unassembled WGS sequence"/>
</dbReference>
<reference evidence="6" key="1">
    <citation type="journal article" date="2019" name="Int. J. Syst. Evol. Microbiol.">
        <title>The Global Catalogue of Microorganisms (GCM) 10K type strain sequencing project: providing services to taxonomists for standard genome sequencing and annotation.</title>
        <authorList>
            <consortium name="The Broad Institute Genomics Platform"/>
            <consortium name="The Broad Institute Genome Sequencing Center for Infectious Disease"/>
            <person name="Wu L."/>
            <person name="Ma J."/>
        </authorList>
    </citation>
    <scope>NUCLEOTIDE SEQUENCE [LARGE SCALE GENOMIC DNA]</scope>
    <source>
        <strain evidence="6">CCM 8749</strain>
    </source>
</reference>
<keyword evidence="2" id="KW-0238">DNA-binding</keyword>
<dbReference type="InterPro" id="IPR020449">
    <property type="entry name" value="Tscrpt_reg_AraC-type_HTH"/>
</dbReference>
<evidence type="ECO:0000313" key="5">
    <source>
        <dbReference type="EMBL" id="MFC5986566.1"/>
    </source>
</evidence>
<sequence length="287" mass="33959">MRDIHLNWFTANEEFQFFIQYGGHDEDMYVHKHVDFSELVIVLHGNATHIVNEEESFIKKGDVFVINDTTSHGYKDPHEFRICNIMFNPELLSEEGPELKKLNGYQALFVLEPHYRNINHALGKMSLPISRLDYVSSFVDYMIEEYENKLQGYEMVLRSRFMELVVLLSRQYEMQKQQGIQSHLMHLAKAISFMEDHYLEPLSREDIATQSNISVRHLNRIFQSYYQTTPFAYLQQLRLEHACRLLKTTNLPISEISYQSGFNDSNYFTRQFTKVFGISPKRYRKNG</sequence>
<dbReference type="PRINTS" id="PR00032">
    <property type="entry name" value="HTHARAC"/>
</dbReference>
<keyword evidence="1" id="KW-0805">Transcription regulation</keyword>
<dbReference type="InterPro" id="IPR003313">
    <property type="entry name" value="AraC-bd"/>
</dbReference>
<dbReference type="PROSITE" id="PS00041">
    <property type="entry name" value="HTH_ARAC_FAMILY_1"/>
    <property type="match status" value="1"/>
</dbReference>
<evidence type="ECO:0000259" key="4">
    <source>
        <dbReference type="PROSITE" id="PS01124"/>
    </source>
</evidence>
<evidence type="ECO:0000313" key="6">
    <source>
        <dbReference type="Proteomes" id="UP001596250"/>
    </source>
</evidence>
<dbReference type="SUPFAM" id="SSF46689">
    <property type="entry name" value="Homeodomain-like"/>
    <property type="match status" value="2"/>
</dbReference>
<feature type="domain" description="HTH araC/xylS-type" evidence="4">
    <location>
        <begin position="188"/>
        <end position="286"/>
    </location>
</feature>
<dbReference type="SMART" id="SM00342">
    <property type="entry name" value="HTH_ARAC"/>
    <property type="match status" value="1"/>
</dbReference>
<dbReference type="RefSeq" id="WP_379893891.1">
    <property type="nucleotide sequence ID" value="NZ_CBCSCT010000094.1"/>
</dbReference>
<organism evidence="5 6">
    <name type="scientific">Marinicrinis lubricantis</name>
    <dbReference type="NCBI Taxonomy" id="2086470"/>
    <lineage>
        <taxon>Bacteria</taxon>
        <taxon>Bacillati</taxon>
        <taxon>Bacillota</taxon>
        <taxon>Bacilli</taxon>
        <taxon>Bacillales</taxon>
        <taxon>Paenibacillaceae</taxon>
    </lineage>
</organism>
<dbReference type="EMBL" id="JBHSQV010000117">
    <property type="protein sequence ID" value="MFC5986566.1"/>
    <property type="molecule type" value="Genomic_DNA"/>
</dbReference>
<dbReference type="PANTHER" id="PTHR43280">
    <property type="entry name" value="ARAC-FAMILY TRANSCRIPTIONAL REGULATOR"/>
    <property type="match status" value="1"/>
</dbReference>
<dbReference type="Pfam" id="PF12833">
    <property type="entry name" value="HTH_18"/>
    <property type="match status" value="1"/>
</dbReference>
<dbReference type="InterPro" id="IPR014710">
    <property type="entry name" value="RmlC-like_jellyroll"/>
</dbReference>
<evidence type="ECO:0000256" key="1">
    <source>
        <dbReference type="ARBA" id="ARBA00023015"/>
    </source>
</evidence>
<dbReference type="PROSITE" id="PS01124">
    <property type="entry name" value="HTH_ARAC_FAMILY_2"/>
    <property type="match status" value="1"/>
</dbReference>
<proteinExistence type="predicted"/>
<dbReference type="InterPro" id="IPR018062">
    <property type="entry name" value="HTH_AraC-typ_CS"/>
</dbReference>
<dbReference type="Gene3D" id="1.10.10.60">
    <property type="entry name" value="Homeodomain-like"/>
    <property type="match status" value="2"/>
</dbReference>
<dbReference type="InterPro" id="IPR037923">
    <property type="entry name" value="HTH-like"/>
</dbReference>
<dbReference type="SUPFAM" id="SSF51215">
    <property type="entry name" value="Regulatory protein AraC"/>
    <property type="match status" value="1"/>
</dbReference>
<dbReference type="InterPro" id="IPR009057">
    <property type="entry name" value="Homeodomain-like_sf"/>
</dbReference>